<gene>
    <name evidence="14" type="ORF">METZ01_LOCUS63741</name>
</gene>
<evidence type="ECO:0000256" key="2">
    <source>
        <dbReference type="ARBA" id="ARBA00004496"/>
    </source>
</evidence>
<dbReference type="PANTHER" id="PTHR43340:SF1">
    <property type="entry name" value="HYPOXANTHINE PHOSPHORIBOSYLTRANSFERASE"/>
    <property type="match status" value="1"/>
</dbReference>
<dbReference type="GO" id="GO:0006178">
    <property type="term" value="P:guanine salvage"/>
    <property type="evidence" value="ECO:0007669"/>
    <property type="project" value="TreeGrafter"/>
</dbReference>
<dbReference type="EC" id="2.4.2.8" evidence="5"/>
<keyword evidence="6" id="KW-0963">Cytoplasm</keyword>
<dbReference type="GO" id="GO:0005829">
    <property type="term" value="C:cytosol"/>
    <property type="evidence" value="ECO:0007669"/>
    <property type="project" value="TreeGrafter"/>
</dbReference>
<proteinExistence type="inferred from homology"/>
<keyword evidence="11" id="KW-0547">Nucleotide-binding</keyword>
<keyword evidence="10" id="KW-0660">Purine salvage</keyword>
<evidence type="ECO:0000256" key="1">
    <source>
        <dbReference type="ARBA" id="ARBA00001946"/>
    </source>
</evidence>
<name>A0A381T863_9ZZZZ</name>
<protein>
    <recommendedName>
        <fullName evidence="5">hypoxanthine phosphoribosyltransferase</fullName>
        <ecNumber evidence="5">2.4.2.8</ecNumber>
    </recommendedName>
</protein>
<evidence type="ECO:0000313" key="14">
    <source>
        <dbReference type="EMBL" id="SVA10887.1"/>
    </source>
</evidence>
<sequence length="156" mass="17428">MGKEISEKYTDKDPIFIGVLNGSFMFMADLLRSISIDCEMDFIKVRSYVGKKSSGTIQLIKDISADVTNRHVILVEDIIDSGHTIQFLMERVSSALPKSVSIATFLIKPDIAKIDFAVDFIGFEIPPEFVVGYGLDFDQKLRHLNGVYSLESDTVV</sequence>
<keyword evidence="12" id="KW-0460">Magnesium</keyword>
<dbReference type="Pfam" id="PF00156">
    <property type="entry name" value="Pribosyltran"/>
    <property type="match status" value="1"/>
</dbReference>
<dbReference type="GO" id="GO:0004422">
    <property type="term" value="F:hypoxanthine phosphoribosyltransferase activity"/>
    <property type="evidence" value="ECO:0007669"/>
    <property type="project" value="InterPro"/>
</dbReference>
<organism evidence="14">
    <name type="scientific">marine metagenome</name>
    <dbReference type="NCBI Taxonomy" id="408172"/>
    <lineage>
        <taxon>unclassified sequences</taxon>
        <taxon>metagenomes</taxon>
        <taxon>ecological metagenomes</taxon>
    </lineage>
</organism>
<dbReference type="GO" id="GO:0032263">
    <property type="term" value="P:GMP salvage"/>
    <property type="evidence" value="ECO:0007669"/>
    <property type="project" value="TreeGrafter"/>
</dbReference>
<keyword evidence="7" id="KW-0328">Glycosyltransferase</keyword>
<dbReference type="CDD" id="cd06223">
    <property type="entry name" value="PRTases_typeI"/>
    <property type="match status" value="1"/>
</dbReference>
<comment type="subcellular location">
    <subcellularLocation>
        <location evidence="2">Cytoplasm</location>
    </subcellularLocation>
</comment>
<dbReference type="EMBL" id="UINC01003987">
    <property type="protein sequence ID" value="SVA10887.1"/>
    <property type="molecule type" value="Genomic_DNA"/>
</dbReference>
<dbReference type="GO" id="GO:0046100">
    <property type="term" value="P:hypoxanthine metabolic process"/>
    <property type="evidence" value="ECO:0007669"/>
    <property type="project" value="TreeGrafter"/>
</dbReference>
<dbReference type="AlphaFoldDB" id="A0A381T863"/>
<evidence type="ECO:0000256" key="7">
    <source>
        <dbReference type="ARBA" id="ARBA00022676"/>
    </source>
</evidence>
<dbReference type="InterPro" id="IPR005904">
    <property type="entry name" value="Hxn_phspho_trans"/>
</dbReference>
<dbReference type="GO" id="GO:0032264">
    <property type="term" value="P:IMP salvage"/>
    <property type="evidence" value="ECO:0007669"/>
    <property type="project" value="TreeGrafter"/>
</dbReference>
<evidence type="ECO:0000256" key="3">
    <source>
        <dbReference type="ARBA" id="ARBA00004669"/>
    </source>
</evidence>
<accession>A0A381T863</accession>
<comment type="cofactor">
    <cofactor evidence="1">
        <name>Mg(2+)</name>
        <dbReference type="ChEBI" id="CHEBI:18420"/>
    </cofactor>
</comment>
<evidence type="ECO:0000256" key="5">
    <source>
        <dbReference type="ARBA" id="ARBA00011895"/>
    </source>
</evidence>
<dbReference type="GO" id="GO:0000287">
    <property type="term" value="F:magnesium ion binding"/>
    <property type="evidence" value="ECO:0007669"/>
    <property type="project" value="TreeGrafter"/>
</dbReference>
<dbReference type="InterPro" id="IPR000836">
    <property type="entry name" value="PRTase_dom"/>
</dbReference>
<keyword evidence="9" id="KW-0479">Metal-binding</keyword>
<dbReference type="SUPFAM" id="SSF53271">
    <property type="entry name" value="PRTase-like"/>
    <property type="match status" value="1"/>
</dbReference>
<dbReference type="GO" id="GO:0000166">
    <property type="term" value="F:nucleotide binding"/>
    <property type="evidence" value="ECO:0007669"/>
    <property type="project" value="UniProtKB-KW"/>
</dbReference>
<evidence type="ECO:0000256" key="12">
    <source>
        <dbReference type="ARBA" id="ARBA00022842"/>
    </source>
</evidence>
<keyword evidence="8" id="KW-0808">Transferase</keyword>
<dbReference type="InterPro" id="IPR029057">
    <property type="entry name" value="PRTase-like"/>
</dbReference>
<dbReference type="PANTHER" id="PTHR43340">
    <property type="entry name" value="HYPOXANTHINE-GUANINE PHOSPHORIBOSYLTRANSFERASE"/>
    <property type="match status" value="1"/>
</dbReference>
<comment type="similarity">
    <text evidence="4">Belongs to the purine/pyrimidine phosphoribosyltransferase family.</text>
</comment>
<comment type="pathway">
    <text evidence="3">Purine metabolism; IMP biosynthesis via salvage pathway; IMP from hypoxanthine: step 1/1.</text>
</comment>
<dbReference type="NCBIfam" id="TIGR01203">
    <property type="entry name" value="HGPRTase"/>
    <property type="match status" value="1"/>
</dbReference>
<evidence type="ECO:0000256" key="10">
    <source>
        <dbReference type="ARBA" id="ARBA00022726"/>
    </source>
</evidence>
<dbReference type="InterPro" id="IPR050408">
    <property type="entry name" value="HGPRT"/>
</dbReference>
<reference evidence="14" key="1">
    <citation type="submission" date="2018-05" db="EMBL/GenBank/DDBJ databases">
        <authorList>
            <person name="Lanie J.A."/>
            <person name="Ng W.-L."/>
            <person name="Kazmierczak K.M."/>
            <person name="Andrzejewski T.M."/>
            <person name="Davidsen T.M."/>
            <person name="Wayne K.J."/>
            <person name="Tettelin H."/>
            <person name="Glass J.I."/>
            <person name="Rusch D."/>
            <person name="Podicherti R."/>
            <person name="Tsui H.-C.T."/>
            <person name="Winkler M.E."/>
        </authorList>
    </citation>
    <scope>NUCLEOTIDE SEQUENCE</scope>
</reference>
<evidence type="ECO:0000259" key="13">
    <source>
        <dbReference type="Pfam" id="PF00156"/>
    </source>
</evidence>
<evidence type="ECO:0000256" key="9">
    <source>
        <dbReference type="ARBA" id="ARBA00022723"/>
    </source>
</evidence>
<evidence type="ECO:0000256" key="8">
    <source>
        <dbReference type="ARBA" id="ARBA00022679"/>
    </source>
</evidence>
<evidence type="ECO:0000256" key="11">
    <source>
        <dbReference type="ARBA" id="ARBA00022741"/>
    </source>
</evidence>
<evidence type="ECO:0000256" key="4">
    <source>
        <dbReference type="ARBA" id="ARBA00008391"/>
    </source>
</evidence>
<evidence type="ECO:0000256" key="6">
    <source>
        <dbReference type="ARBA" id="ARBA00022490"/>
    </source>
</evidence>
<feature type="domain" description="Phosphoribosyltransferase" evidence="13">
    <location>
        <begin position="3"/>
        <end position="137"/>
    </location>
</feature>
<dbReference type="GO" id="GO:0006166">
    <property type="term" value="P:purine ribonucleoside salvage"/>
    <property type="evidence" value="ECO:0007669"/>
    <property type="project" value="UniProtKB-KW"/>
</dbReference>
<dbReference type="Gene3D" id="3.40.50.2020">
    <property type="match status" value="1"/>
</dbReference>